<feature type="region of interest" description="Disordered" evidence="1">
    <location>
        <begin position="272"/>
        <end position="341"/>
    </location>
</feature>
<dbReference type="OrthoDB" id="422106at2759"/>
<sequence>MPMYADLLESGQPPALDFVLPYDQAQDAKAPNERLDEIEQLAEDLYGDGEKAPSSQRRVYTLEEYAPVLTGRLGKRKRQLDTVEEDDEHEDPEDDKLRPDALLLHGEPISKLSTEKIFEYVATYCDKPPISLEWIDDRSTVIIFESANVAKSAYAGLVKQTPEEPETLVHAHPVPKKMWPPEAQLDHNLSRGTALSGIMRIRWARFGDRKLKGARKRSEWYTATQRGKRPRGGDDDLDAELDEMKKRREAGDDDGDWEKERAAALDRELDALAARKDGDGEAMEVESASRLQSRLGPRKDNRQIAPLPRKRGRGRETREERPKQTQEDLDAELEAFMKARE</sequence>
<name>A0A074RTW7_9AGAM</name>
<dbReference type="InterPro" id="IPR019416">
    <property type="entry name" value="NCBP3"/>
</dbReference>
<organism evidence="2 3">
    <name type="scientific">Rhizoctonia solani 123E</name>
    <dbReference type="NCBI Taxonomy" id="1423351"/>
    <lineage>
        <taxon>Eukaryota</taxon>
        <taxon>Fungi</taxon>
        <taxon>Dikarya</taxon>
        <taxon>Basidiomycota</taxon>
        <taxon>Agaricomycotina</taxon>
        <taxon>Agaricomycetes</taxon>
        <taxon>Cantharellales</taxon>
        <taxon>Ceratobasidiaceae</taxon>
        <taxon>Rhizoctonia</taxon>
    </lineage>
</organism>
<dbReference type="Pfam" id="PF10309">
    <property type="entry name" value="NCBP3"/>
    <property type="match status" value="1"/>
</dbReference>
<feature type="region of interest" description="Disordered" evidence="1">
    <location>
        <begin position="75"/>
        <end position="98"/>
    </location>
</feature>
<evidence type="ECO:0000313" key="2">
    <source>
        <dbReference type="EMBL" id="KEP48730.1"/>
    </source>
</evidence>
<gene>
    <name evidence="2" type="ORF">V565_117020</name>
</gene>
<evidence type="ECO:0000313" key="3">
    <source>
        <dbReference type="Proteomes" id="UP000027456"/>
    </source>
</evidence>
<feature type="region of interest" description="Disordered" evidence="1">
    <location>
        <begin position="217"/>
        <end position="238"/>
    </location>
</feature>
<dbReference type="AlphaFoldDB" id="A0A074RTW7"/>
<dbReference type="GO" id="GO:0000340">
    <property type="term" value="F:RNA 7-methylguanosine cap binding"/>
    <property type="evidence" value="ECO:0007669"/>
    <property type="project" value="InterPro"/>
</dbReference>
<keyword evidence="3" id="KW-1185">Reference proteome</keyword>
<dbReference type="STRING" id="1423351.A0A074RTW7"/>
<dbReference type="HOGENOM" id="CLU_057731_0_0_1"/>
<feature type="compositionally biased region" description="Basic and acidic residues" evidence="1">
    <location>
        <begin position="314"/>
        <end position="326"/>
    </location>
</feature>
<proteinExistence type="predicted"/>
<comment type="caution">
    <text evidence="2">The sequence shown here is derived from an EMBL/GenBank/DDBJ whole genome shotgun (WGS) entry which is preliminary data.</text>
</comment>
<reference evidence="2 3" key="1">
    <citation type="submission" date="2013-12" db="EMBL/GenBank/DDBJ databases">
        <authorList>
            <person name="Cubeta M."/>
            <person name="Pakala S."/>
            <person name="Fedorova N."/>
            <person name="Thomas E."/>
            <person name="Dean R."/>
            <person name="Jabaji S."/>
            <person name="Neate S."/>
            <person name="Toda T."/>
            <person name="Tavantzis S."/>
            <person name="Vilgalys R."/>
            <person name="Bharathan N."/>
            <person name="Pakala S."/>
            <person name="Losada L.S."/>
            <person name="Zafar N."/>
            <person name="Nierman W."/>
        </authorList>
    </citation>
    <scope>NUCLEOTIDE SEQUENCE [LARGE SCALE GENOMIC DNA]</scope>
    <source>
        <strain evidence="2 3">123E</strain>
    </source>
</reference>
<dbReference type="GO" id="GO:0003729">
    <property type="term" value="F:mRNA binding"/>
    <property type="evidence" value="ECO:0007669"/>
    <property type="project" value="InterPro"/>
</dbReference>
<feature type="compositionally biased region" description="Acidic residues" evidence="1">
    <location>
        <begin position="82"/>
        <end position="94"/>
    </location>
</feature>
<dbReference type="EMBL" id="AZST01000464">
    <property type="protein sequence ID" value="KEP48730.1"/>
    <property type="molecule type" value="Genomic_DNA"/>
</dbReference>
<evidence type="ECO:0000256" key="1">
    <source>
        <dbReference type="SAM" id="MobiDB-lite"/>
    </source>
</evidence>
<dbReference type="Proteomes" id="UP000027456">
    <property type="component" value="Unassembled WGS sequence"/>
</dbReference>
<protein>
    <submittedName>
        <fullName evidence="2">DUF2414 family protein</fullName>
    </submittedName>
</protein>
<accession>A0A074RTW7</accession>